<reference evidence="2" key="1">
    <citation type="submission" date="2022-06" db="EMBL/GenBank/DDBJ databases">
        <title>New Polynucleobacter species.</title>
        <authorList>
            <person name="Hahn M.W."/>
        </authorList>
    </citation>
    <scope>NUCLEOTIDE SEQUENCE</scope>
    <source>
        <strain evidence="2">UK-FUSCHL-C3</strain>
    </source>
</reference>
<evidence type="ECO:0000256" key="1">
    <source>
        <dbReference type="SAM" id="Phobius"/>
    </source>
</evidence>
<proteinExistence type="predicted"/>
<dbReference type="PANTHER" id="PTHR37309">
    <property type="entry name" value="SLR0284 PROTEIN"/>
    <property type="match status" value="1"/>
</dbReference>
<dbReference type="RefSeq" id="WP_353437900.1">
    <property type="nucleotide sequence ID" value="NZ_CP099959.1"/>
</dbReference>
<feature type="transmembrane region" description="Helical" evidence="1">
    <location>
        <begin position="33"/>
        <end position="51"/>
    </location>
</feature>
<evidence type="ECO:0000313" key="2">
    <source>
        <dbReference type="EMBL" id="XCC56899.1"/>
    </source>
</evidence>
<dbReference type="Pfam" id="PF04020">
    <property type="entry name" value="Phage_holin_4_2"/>
    <property type="match status" value="1"/>
</dbReference>
<dbReference type="InterPro" id="IPR007165">
    <property type="entry name" value="Phage_holin_4_2"/>
</dbReference>
<feature type="transmembrane region" description="Helical" evidence="1">
    <location>
        <begin position="58"/>
        <end position="79"/>
    </location>
</feature>
<name>A0AAU8A025_9BURK</name>
<keyword evidence="1" id="KW-1133">Transmembrane helix</keyword>
<sequence length="121" mass="13218">MTLFMLTWAITSLSLWAASYVFDGLQFNDSGALIISALVLGLANAIVRPLLILFTLPLTLLSMGLFLLVINALVLMLVAELVSGFVLAGFWTAFFASIFIAILNAFIGSFFAINRIKIERI</sequence>
<feature type="transmembrane region" description="Helical" evidence="1">
    <location>
        <begin position="85"/>
        <end position="113"/>
    </location>
</feature>
<dbReference type="AlphaFoldDB" id="A0AAU8A025"/>
<keyword evidence="1" id="KW-0472">Membrane</keyword>
<accession>A0AAU8A025</accession>
<gene>
    <name evidence="2" type="ORF">NKE59_05180</name>
</gene>
<protein>
    <submittedName>
        <fullName evidence="2">Phage holin family protein</fullName>
    </submittedName>
</protein>
<dbReference type="PANTHER" id="PTHR37309:SF1">
    <property type="entry name" value="SLR0284 PROTEIN"/>
    <property type="match status" value="1"/>
</dbReference>
<organism evidence="2">
    <name type="scientific">Polynucleobacter sp. UK-FUSCHL-C3</name>
    <dbReference type="NCBI Taxonomy" id="2955208"/>
    <lineage>
        <taxon>Bacteria</taxon>
        <taxon>Pseudomonadati</taxon>
        <taxon>Pseudomonadota</taxon>
        <taxon>Betaproteobacteria</taxon>
        <taxon>Burkholderiales</taxon>
        <taxon>Burkholderiaceae</taxon>
        <taxon>Polynucleobacter</taxon>
    </lineage>
</organism>
<keyword evidence="1" id="KW-0812">Transmembrane</keyword>
<dbReference type="EMBL" id="CP099959">
    <property type="protein sequence ID" value="XCC56899.1"/>
    <property type="molecule type" value="Genomic_DNA"/>
</dbReference>